<gene>
    <name evidence="2" type="ORF">LOSG293_430170</name>
</gene>
<dbReference type="AlphaFoldDB" id="A0A081BKS4"/>
<evidence type="ECO:0000256" key="1">
    <source>
        <dbReference type="SAM" id="MobiDB-lite"/>
    </source>
</evidence>
<feature type="compositionally biased region" description="Basic and acidic residues" evidence="1">
    <location>
        <begin position="44"/>
        <end position="74"/>
    </location>
</feature>
<reference evidence="2" key="1">
    <citation type="journal article" date="2014" name="Genome Announc.">
        <title>Draft Genome Sequence of Lactobacillus oryzae Strain SG293T.</title>
        <authorList>
            <person name="Tanizawa Y."/>
            <person name="Fujisawa T."/>
            <person name="Mochizuki T."/>
            <person name="Kaminuma E."/>
            <person name="Nakamura Y."/>
            <person name="Tohno M."/>
        </authorList>
    </citation>
    <scope>NUCLEOTIDE SEQUENCE [LARGE SCALE GENOMIC DNA]</scope>
    <source>
        <strain evidence="2">SG293</strain>
    </source>
</reference>
<proteinExistence type="predicted"/>
<dbReference type="EMBL" id="BBJM01000043">
    <property type="protein sequence ID" value="GAK48642.1"/>
    <property type="molecule type" value="Genomic_DNA"/>
</dbReference>
<keyword evidence="3" id="KW-1185">Reference proteome</keyword>
<evidence type="ECO:0000313" key="2">
    <source>
        <dbReference type="EMBL" id="GAK48642.1"/>
    </source>
</evidence>
<organism evidence="2 3">
    <name type="scientific">Secundilactobacillus oryzae JCM 18671</name>
    <dbReference type="NCBI Taxonomy" id="1291743"/>
    <lineage>
        <taxon>Bacteria</taxon>
        <taxon>Bacillati</taxon>
        <taxon>Bacillota</taxon>
        <taxon>Bacilli</taxon>
        <taxon>Lactobacillales</taxon>
        <taxon>Lactobacillaceae</taxon>
        <taxon>Secundilactobacillus</taxon>
    </lineage>
</organism>
<name>A0A081BKS4_9LACO</name>
<dbReference type="Proteomes" id="UP000028700">
    <property type="component" value="Unassembled WGS sequence"/>
</dbReference>
<dbReference type="STRING" id="1291743.LOSG293_430170"/>
<sequence>MITVGQRAGGFYFVQNLTAVVEWLSVSNNSGDEKMKYTKKRASNKKDTPKKEATWDKFRKQQNELNADRRGVRR</sequence>
<feature type="region of interest" description="Disordered" evidence="1">
    <location>
        <begin position="31"/>
        <end position="74"/>
    </location>
</feature>
<evidence type="ECO:0000313" key="3">
    <source>
        <dbReference type="Proteomes" id="UP000028700"/>
    </source>
</evidence>
<protein>
    <submittedName>
        <fullName evidence="2">Uncharacterized protein</fullName>
    </submittedName>
</protein>
<comment type="caution">
    <text evidence="2">The sequence shown here is derived from an EMBL/GenBank/DDBJ whole genome shotgun (WGS) entry which is preliminary data.</text>
</comment>
<accession>A0A081BKS4</accession>